<keyword evidence="4" id="KW-0862">Zinc</keyword>
<dbReference type="InterPro" id="IPR003785">
    <property type="entry name" value="Creatininase/forma_Hydrolase"/>
</dbReference>
<accession>A0ABT6VPG3</accession>
<gene>
    <name evidence="6" type="ORF">QLQ84_19060</name>
</gene>
<organism evidence="6 7">
    <name type="scientific">Halomonas kalidii</name>
    <dbReference type="NCBI Taxonomy" id="3043293"/>
    <lineage>
        <taxon>Bacteria</taxon>
        <taxon>Pseudomonadati</taxon>
        <taxon>Pseudomonadota</taxon>
        <taxon>Gammaproteobacteria</taxon>
        <taxon>Oceanospirillales</taxon>
        <taxon>Halomonadaceae</taxon>
        <taxon>Halomonas</taxon>
    </lineage>
</organism>
<evidence type="ECO:0000256" key="5">
    <source>
        <dbReference type="ARBA" id="ARBA00024029"/>
    </source>
</evidence>
<evidence type="ECO:0000313" key="7">
    <source>
        <dbReference type="Proteomes" id="UP001244242"/>
    </source>
</evidence>
<dbReference type="SUPFAM" id="SSF102215">
    <property type="entry name" value="Creatininase"/>
    <property type="match status" value="1"/>
</dbReference>
<evidence type="ECO:0000256" key="2">
    <source>
        <dbReference type="ARBA" id="ARBA00022723"/>
    </source>
</evidence>
<name>A0ABT6VPG3_9GAMM</name>
<dbReference type="EMBL" id="JASCQO010000049">
    <property type="protein sequence ID" value="MDI5935896.1"/>
    <property type="molecule type" value="Genomic_DNA"/>
</dbReference>
<evidence type="ECO:0000256" key="3">
    <source>
        <dbReference type="ARBA" id="ARBA00022801"/>
    </source>
</evidence>
<comment type="caution">
    <text evidence="6">The sequence shown here is derived from an EMBL/GenBank/DDBJ whole genome shotgun (WGS) entry which is preliminary data.</text>
</comment>
<sequence length="262" mass="28549">MQYYDLTEMTWPEVEEALTTVRMAIVPVGAHEQHGPHMNESCDAVLATEMAKRLAAVLHPQVVVTPTVNMGVSPHHLNFPGTISLRPETLLAVLRDMVTSLQRHGIDKVLFLNSHGGNQGTLGLACASFAQELGIECYYAKTTVAAKNALKEHIHSPLYGHSCEREVSEAYYLAPYLVRPERLVKGDIVDGGRWEGLRPGSPIQGFYRYEEMTRNGCIGDATKASYEIGEAIVEEALAGLAAAVRALLTEPAARPADRALAT</sequence>
<evidence type="ECO:0000256" key="1">
    <source>
        <dbReference type="ARBA" id="ARBA00001947"/>
    </source>
</evidence>
<proteinExistence type="inferred from homology"/>
<dbReference type="Pfam" id="PF02633">
    <property type="entry name" value="Creatininase"/>
    <property type="match status" value="1"/>
</dbReference>
<reference evidence="6 7" key="1">
    <citation type="submission" date="2023-04" db="EMBL/GenBank/DDBJ databases">
        <title>Halomonas strains isolated from rhizosphere soil.</title>
        <authorList>
            <person name="Xu L."/>
            <person name="Sun J.-Q."/>
        </authorList>
    </citation>
    <scope>NUCLEOTIDE SEQUENCE [LARGE SCALE GENOMIC DNA]</scope>
    <source>
        <strain evidence="6 7">LN1S58</strain>
    </source>
</reference>
<dbReference type="InterPro" id="IPR024087">
    <property type="entry name" value="Creatininase-like_sf"/>
</dbReference>
<evidence type="ECO:0000256" key="4">
    <source>
        <dbReference type="ARBA" id="ARBA00022833"/>
    </source>
</evidence>
<dbReference type="RefSeq" id="WP_282723316.1">
    <property type="nucleotide sequence ID" value="NZ_JASCQO010000049.1"/>
</dbReference>
<dbReference type="PANTHER" id="PTHR35005:SF1">
    <property type="entry name" value="2-AMINO-5-FORMYLAMINO-6-RIBOSYLAMINOPYRIMIDIN-4(3H)-ONE 5'-MONOPHOSPHATE DEFORMYLASE"/>
    <property type="match status" value="1"/>
</dbReference>
<dbReference type="Gene3D" id="3.40.50.10310">
    <property type="entry name" value="Creatininase"/>
    <property type="match status" value="1"/>
</dbReference>
<evidence type="ECO:0000313" key="6">
    <source>
        <dbReference type="EMBL" id="MDI5935896.1"/>
    </source>
</evidence>
<dbReference type="Proteomes" id="UP001244242">
    <property type="component" value="Unassembled WGS sequence"/>
</dbReference>
<keyword evidence="2" id="KW-0479">Metal-binding</keyword>
<keyword evidence="3" id="KW-0378">Hydrolase</keyword>
<comment type="cofactor">
    <cofactor evidence="1">
        <name>Zn(2+)</name>
        <dbReference type="ChEBI" id="CHEBI:29105"/>
    </cofactor>
</comment>
<keyword evidence="7" id="KW-1185">Reference proteome</keyword>
<dbReference type="PANTHER" id="PTHR35005">
    <property type="entry name" value="3-DEHYDRO-SCYLLO-INOSOSE HYDROLASE"/>
    <property type="match status" value="1"/>
</dbReference>
<protein>
    <submittedName>
        <fullName evidence="6">Creatininase family protein</fullName>
    </submittedName>
</protein>
<comment type="similarity">
    <text evidence="5">Belongs to the creatininase superfamily.</text>
</comment>